<dbReference type="PANTHER" id="PTHR43157:SF31">
    <property type="entry name" value="PHOSPHATIDYLINOSITOL-GLYCAN BIOSYNTHESIS CLASS F PROTEIN"/>
    <property type="match status" value="1"/>
</dbReference>
<keyword evidence="2" id="KW-0560">Oxidoreductase</keyword>
<dbReference type="Gene3D" id="3.40.50.720">
    <property type="entry name" value="NAD(P)-binding Rossmann-like Domain"/>
    <property type="match status" value="1"/>
</dbReference>
<keyword evidence="4" id="KW-1185">Reference proteome</keyword>
<accession>A0A2V5IL90</accession>
<dbReference type="PRINTS" id="PR00081">
    <property type="entry name" value="GDHRDH"/>
</dbReference>
<proteinExistence type="inferred from homology"/>
<evidence type="ECO:0000313" key="3">
    <source>
        <dbReference type="EMBL" id="PYI34813.1"/>
    </source>
</evidence>
<dbReference type="InterPro" id="IPR036291">
    <property type="entry name" value="NAD(P)-bd_dom_sf"/>
</dbReference>
<evidence type="ECO:0000256" key="1">
    <source>
        <dbReference type="ARBA" id="ARBA00006484"/>
    </source>
</evidence>
<evidence type="ECO:0000256" key="2">
    <source>
        <dbReference type="ARBA" id="ARBA00023002"/>
    </source>
</evidence>
<gene>
    <name evidence="3" type="ORF">BP00DRAFT_24991</name>
</gene>
<sequence length="348" mass="38337">MSSFTPAAIEKRATQGAFFKRQLFNEPPATSRQEVDLTGQTIIVTGANTGLGLECSKQLLELGLSQLIVAVRSLAKGEEAKQQLLNQYRGQRSDSSKVRVEVWPLDLASYESILAFVERTKTLDRLDVVVNNAGISKRVFTPNSFTGHEESVQVNFLSTALLTLLLIPVLRAKNTPQRPGRITIVSSDTPAWAKFKEQDTRPLLAGFDDKALFSEDRYATSKLLGQFFIYELTKRVPPSVVVINGPNPGLCKSGLVREYRGTFIGFIFGIMEAILARKPAVGARALTDAAVNHGPESHGQYIEDGKLAAWAPILYKSKGEKIRKQLWEELMGELAFAKVEDILKGISA</sequence>
<dbReference type="Pfam" id="PF00106">
    <property type="entry name" value="adh_short"/>
    <property type="match status" value="1"/>
</dbReference>
<name>A0A2V5IL90_9EURO</name>
<dbReference type="GO" id="GO:0016491">
    <property type="term" value="F:oxidoreductase activity"/>
    <property type="evidence" value="ECO:0007669"/>
    <property type="project" value="UniProtKB-KW"/>
</dbReference>
<dbReference type="InterPro" id="IPR002347">
    <property type="entry name" value="SDR_fam"/>
</dbReference>
<dbReference type="EMBL" id="KZ825473">
    <property type="protein sequence ID" value="PYI34813.1"/>
    <property type="molecule type" value="Genomic_DNA"/>
</dbReference>
<reference evidence="3 4" key="1">
    <citation type="submission" date="2018-02" db="EMBL/GenBank/DDBJ databases">
        <title>The genomes of Aspergillus section Nigri reveals drivers in fungal speciation.</title>
        <authorList>
            <consortium name="DOE Joint Genome Institute"/>
            <person name="Vesth T.C."/>
            <person name="Nybo J."/>
            <person name="Theobald S."/>
            <person name="Brandl J."/>
            <person name="Frisvad J.C."/>
            <person name="Nielsen K.F."/>
            <person name="Lyhne E.K."/>
            <person name="Kogle M.E."/>
            <person name="Kuo A."/>
            <person name="Riley R."/>
            <person name="Clum A."/>
            <person name="Nolan M."/>
            <person name="Lipzen A."/>
            <person name="Salamov A."/>
            <person name="Henrissat B."/>
            <person name="Wiebenga A."/>
            <person name="De vries R.P."/>
            <person name="Grigoriev I.V."/>
            <person name="Mortensen U.H."/>
            <person name="Andersen M.R."/>
            <person name="Baker S.E."/>
        </authorList>
    </citation>
    <scope>NUCLEOTIDE SEQUENCE [LARGE SCALE GENOMIC DNA]</scope>
    <source>
        <strain evidence="3 4">CBS 114.80</strain>
    </source>
</reference>
<dbReference type="PANTHER" id="PTHR43157">
    <property type="entry name" value="PHOSPHATIDYLINOSITOL-GLYCAN BIOSYNTHESIS CLASS F PROTEIN-RELATED"/>
    <property type="match status" value="1"/>
</dbReference>
<comment type="similarity">
    <text evidence="1">Belongs to the short-chain dehydrogenases/reductases (SDR) family.</text>
</comment>
<dbReference type="AlphaFoldDB" id="A0A2V5IL90"/>
<evidence type="ECO:0000313" key="4">
    <source>
        <dbReference type="Proteomes" id="UP000248817"/>
    </source>
</evidence>
<protein>
    <submittedName>
        <fullName evidence="3">NAD(P)-binding protein</fullName>
    </submittedName>
</protein>
<dbReference type="Proteomes" id="UP000248817">
    <property type="component" value="Unassembled WGS sequence"/>
</dbReference>
<dbReference type="SUPFAM" id="SSF51735">
    <property type="entry name" value="NAD(P)-binding Rossmann-fold domains"/>
    <property type="match status" value="1"/>
</dbReference>
<organism evidence="3 4">
    <name type="scientific">Aspergillus indologenus CBS 114.80</name>
    <dbReference type="NCBI Taxonomy" id="1450541"/>
    <lineage>
        <taxon>Eukaryota</taxon>
        <taxon>Fungi</taxon>
        <taxon>Dikarya</taxon>
        <taxon>Ascomycota</taxon>
        <taxon>Pezizomycotina</taxon>
        <taxon>Eurotiomycetes</taxon>
        <taxon>Eurotiomycetidae</taxon>
        <taxon>Eurotiales</taxon>
        <taxon>Aspergillaceae</taxon>
        <taxon>Aspergillus</taxon>
        <taxon>Aspergillus subgen. Circumdati</taxon>
    </lineage>
</organism>